<sequence>MGLAELDTGMRPVQRTALAQHVGLGAATVGDCMTFLADLQLAEAGRGQYAVTERGREFAETWRRDRPLARRMLQPLMQAHWSADAAAAHLAGGPLPQEELARLLRAGLPGAPMRGQYLVEWMEIALVVERDPDLLHVHLPGHIPAPKAGMWPGRW</sequence>
<proteinExistence type="predicted"/>
<accession>A0A553ZAK5</accession>
<dbReference type="Gene3D" id="1.10.10.10">
    <property type="entry name" value="Winged helix-like DNA-binding domain superfamily/Winged helix DNA-binding domain"/>
    <property type="match status" value="1"/>
</dbReference>
<dbReference type="EMBL" id="VKLS01000207">
    <property type="protein sequence ID" value="TSB38437.1"/>
    <property type="molecule type" value="Genomic_DNA"/>
</dbReference>
<protein>
    <submittedName>
        <fullName evidence="1">Uncharacterized protein</fullName>
    </submittedName>
</protein>
<evidence type="ECO:0000313" key="2">
    <source>
        <dbReference type="Proteomes" id="UP000320888"/>
    </source>
</evidence>
<organism evidence="1 2">
    <name type="scientific">Streptomyces benahoarensis</name>
    <dbReference type="NCBI Taxonomy" id="2595054"/>
    <lineage>
        <taxon>Bacteria</taxon>
        <taxon>Bacillati</taxon>
        <taxon>Actinomycetota</taxon>
        <taxon>Actinomycetes</taxon>
        <taxon>Kitasatosporales</taxon>
        <taxon>Streptomycetaceae</taxon>
        <taxon>Streptomyces</taxon>
    </lineage>
</organism>
<keyword evidence="2" id="KW-1185">Reference proteome</keyword>
<name>A0A553ZAK5_9ACTN</name>
<evidence type="ECO:0000313" key="1">
    <source>
        <dbReference type="EMBL" id="TSB38437.1"/>
    </source>
</evidence>
<dbReference type="InterPro" id="IPR036388">
    <property type="entry name" value="WH-like_DNA-bd_sf"/>
</dbReference>
<dbReference type="Proteomes" id="UP000320888">
    <property type="component" value="Unassembled WGS sequence"/>
</dbReference>
<comment type="caution">
    <text evidence="1">The sequence shown here is derived from an EMBL/GenBank/DDBJ whole genome shotgun (WGS) entry which is preliminary data.</text>
</comment>
<reference evidence="1 2" key="1">
    <citation type="submission" date="2019-07" db="EMBL/GenBank/DDBJ databases">
        <title>Draft genome for Streptomyces benahoarensis MZ03-48.</title>
        <authorList>
            <person name="Gonzalez-Pimentel J.L."/>
        </authorList>
    </citation>
    <scope>NUCLEOTIDE SEQUENCE [LARGE SCALE GENOMIC DNA]</scope>
    <source>
        <strain evidence="1 2">MZ03-48</strain>
    </source>
</reference>
<gene>
    <name evidence="1" type="ORF">FNZ23_17125</name>
</gene>
<dbReference type="AlphaFoldDB" id="A0A553ZAK5"/>
<feature type="non-terminal residue" evidence="1">
    <location>
        <position position="155"/>
    </location>
</feature>